<dbReference type="Pfam" id="PF02627">
    <property type="entry name" value="CMD"/>
    <property type="match status" value="1"/>
</dbReference>
<organism evidence="2 3">
    <name type="scientific">Solimonas terrae</name>
    <dbReference type="NCBI Taxonomy" id="1396819"/>
    <lineage>
        <taxon>Bacteria</taxon>
        <taxon>Pseudomonadati</taxon>
        <taxon>Pseudomonadota</taxon>
        <taxon>Gammaproteobacteria</taxon>
        <taxon>Nevskiales</taxon>
        <taxon>Nevskiaceae</taxon>
        <taxon>Solimonas</taxon>
    </lineage>
</organism>
<reference evidence="2 3" key="1">
    <citation type="journal article" date="2014" name="Int. J. Syst. Evol. Microbiol.">
        <title>Solimonas terrae sp. nov., isolated from soil.</title>
        <authorList>
            <person name="Kim S.J."/>
            <person name="Moon J.Y."/>
            <person name="Weon H.Y."/>
            <person name="Ahn J.H."/>
            <person name="Chen W.M."/>
            <person name="Kwon S.W."/>
        </authorList>
    </citation>
    <scope>NUCLEOTIDE SEQUENCE [LARGE SCALE GENOMIC DNA]</scope>
    <source>
        <strain evidence="2 3">KIS83-12</strain>
    </source>
</reference>
<protein>
    <submittedName>
        <fullName evidence="2">Carboxymuconolactone decarboxylase family protein</fullName>
    </submittedName>
</protein>
<evidence type="ECO:0000313" key="2">
    <source>
        <dbReference type="EMBL" id="NGY03210.1"/>
    </source>
</evidence>
<evidence type="ECO:0000313" key="3">
    <source>
        <dbReference type="Proteomes" id="UP000472676"/>
    </source>
</evidence>
<dbReference type="PANTHER" id="PTHR33930:SF2">
    <property type="entry name" value="BLR3452 PROTEIN"/>
    <property type="match status" value="1"/>
</dbReference>
<accession>A0A6M2BLJ5</accession>
<dbReference type="RefSeq" id="WP_166250635.1">
    <property type="nucleotide sequence ID" value="NZ_JAAMOW010000001.1"/>
</dbReference>
<dbReference type="InterPro" id="IPR003779">
    <property type="entry name" value="CMD-like"/>
</dbReference>
<evidence type="ECO:0000259" key="1">
    <source>
        <dbReference type="Pfam" id="PF02627"/>
    </source>
</evidence>
<dbReference type="Gene3D" id="1.20.1290.10">
    <property type="entry name" value="AhpD-like"/>
    <property type="match status" value="1"/>
</dbReference>
<dbReference type="EMBL" id="JAAMOW010000001">
    <property type="protein sequence ID" value="NGY03210.1"/>
    <property type="molecule type" value="Genomic_DNA"/>
</dbReference>
<proteinExistence type="predicted"/>
<sequence length="118" mass="12376">MSKNYPDIIRSTSAQMAELRTGIPEVSKGFTSLAQAATRDGALDRKTKELIALALGVAAHCDACIGFHVQALVRANVTRAELEEALGVAIYMGGGPSLMYAADALAAYEQFAPTASDT</sequence>
<dbReference type="Proteomes" id="UP000472676">
    <property type="component" value="Unassembled WGS sequence"/>
</dbReference>
<name>A0A6M2BLJ5_9GAMM</name>
<feature type="domain" description="Carboxymuconolactone decarboxylase-like" evidence="1">
    <location>
        <begin position="24"/>
        <end position="106"/>
    </location>
</feature>
<dbReference type="NCBIfam" id="TIGR00778">
    <property type="entry name" value="ahpD_dom"/>
    <property type="match status" value="1"/>
</dbReference>
<comment type="caution">
    <text evidence="2">The sequence shown here is derived from an EMBL/GenBank/DDBJ whole genome shotgun (WGS) entry which is preliminary data.</text>
</comment>
<dbReference type="PANTHER" id="PTHR33930">
    <property type="entry name" value="ALKYL HYDROPEROXIDE REDUCTASE AHPD"/>
    <property type="match status" value="1"/>
</dbReference>
<gene>
    <name evidence="2" type="ORF">G7Y85_00380</name>
</gene>
<dbReference type="InterPro" id="IPR029032">
    <property type="entry name" value="AhpD-like"/>
</dbReference>
<dbReference type="InterPro" id="IPR004675">
    <property type="entry name" value="AhpD_core"/>
</dbReference>
<keyword evidence="3" id="KW-1185">Reference proteome</keyword>
<dbReference type="GO" id="GO:0051920">
    <property type="term" value="F:peroxiredoxin activity"/>
    <property type="evidence" value="ECO:0007669"/>
    <property type="project" value="InterPro"/>
</dbReference>
<dbReference type="AlphaFoldDB" id="A0A6M2BLJ5"/>
<dbReference type="SUPFAM" id="SSF69118">
    <property type="entry name" value="AhpD-like"/>
    <property type="match status" value="1"/>
</dbReference>